<evidence type="ECO:0000256" key="2">
    <source>
        <dbReference type="ARBA" id="ARBA00022679"/>
    </source>
</evidence>
<keyword evidence="4 6" id="KW-1133">Transmembrane helix</keyword>
<dbReference type="OrthoDB" id="2679245at2"/>
<dbReference type="RefSeq" id="WP_148133250.1">
    <property type="nucleotide sequence ID" value="NZ_CP017634.1"/>
</dbReference>
<dbReference type="GO" id="GO:0016020">
    <property type="term" value="C:membrane"/>
    <property type="evidence" value="ECO:0007669"/>
    <property type="project" value="UniProtKB-SubCell"/>
</dbReference>
<gene>
    <name evidence="7" type="ORF">DCMF_04065</name>
</gene>
<dbReference type="InterPro" id="IPR000715">
    <property type="entry name" value="Glycosyl_transferase_4"/>
</dbReference>
<feature type="transmembrane region" description="Helical" evidence="6">
    <location>
        <begin position="6"/>
        <end position="25"/>
    </location>
</feature>
<evidence type="ECO:0000313" key="8">
    <source>
        <dbReference type="Proteomes" id="UP000323521"/>
    </source>
</evidence>
<dbReference type="Proteomes" id="UP000323521">
    <property type="component" value="Chromosome"/>
</dbReference>
<evidence type="ECO:0000256" key="5">
    <source>
        <dbReference type="ARBA" id="ARBA00023136"/>
    </source>
</evidence>
<accession>A0A3G1KNK7</accession>
<evidence type="ECO:0000256" key="4">
    <source>
        <dbReference type="ARBA" id="ARBA00022989"/>
    </source>
</evidence>
<evidence type="ECO:0000256" key="6">
    <source>
        <dbReference type="SAM" id="Phobius"/>
    </source>
</evidence>
<dbReference type="EMBL" id="CP017634">
    <property type="protein sequence ID" value="ATW24071.1"/>
    <property type="molecule type" value="Genomic_DNA"/>
</dbReference>
<evidence type="ECO:0000256" key="1">
    <source>
        <dbReference type="ARBA" id="ARBA00004141"/>
    </source>
</evidence>
<keyword evidence="5 6" id="KW-0472">Membrane</keyword>
<feature type="transmembrane region" description="Helical" evidence="6">
    <location>
        <begin position="162"/>
        <end position="178"/>
    </location>
</feature>
<dbReference type="Pfam" id="PF00953">
    <property type="entry name" value="Glycos_transf_4"/>
    <property type="match status" value="1"/>
</dbReference>
<organism evidence="7 8">
    <name type="scientific">Formimonas warabiya</name>
    <dbReference type="NCBI Taxonomy" id="1761012"/>
    <lineage>
        <taxon>Bacteria</taxon>
        <taxon>Bacillati</taxon>
        <taxon>Bacillota</taxon>
        <taxon>Clostridia</taxon>
        <taxon>Eubacteriales</taxon>
        <taxon>Peptococcaceae</taxon>
        <taxon>Candidatus Formimonas</taxon>
    </lineage>
</organism>
<dbReference type="GO" id="GO:0016780">
    <property type="term" value="F:phosphotransferase activity, for other substituted phosphate groups"/>
    <property type="evidence" value="ECO:0007669"/>
    <property type="project" value="InterPro"/>
</dbReference>
<sequence length="271" mass="29053">MIGMAYFVIAFLISYLITPKALMMLKSGGLMKNNFQGALIPSTAGIIFSAVLALTYVLLSFTSTVSIVAYSYLGFIAFVSLAGLVDDVAGSRDNRGFKGHFSFLFKQKEITTGVWKAAMGGIIAILAALLISTTWWDMVLNVLLIALMSNIFNLLDVRPGRSIKVFLLCASLVVIFLPSDTTTILLYPLAGAVSAYLVYDLHAKSMMGDTGSNVLGLALGLALASGGNLGARISVVAGLVLLHIVSEYCSFTRIIDHNKILGLLDRLGRRD</sequence>
<feature type="transmembrane region" description="Helical" evidence="6">
    <location>
        <begin position="214"/>
        <end position="245"/>
    </location>
</feature>
<protein>
    <submittedName>
        <fullName evidence="7">Uncharacterized protein</fullName>
    </submittedName>
</protein>
<proteinExistence type="predicted"/>
<name>A0A3G1KNK7_FORW1</name>
<reference evidence="7 8" key="1">
    <citation type="submission" date="2016-10" db="EMBL/GenBank/DDBJ databases">
        <title>Complete Genome Sequence of Peptococcaceae strain DCMF.</title>
        <authorList>
            <person name="Edwards R.J."/>
            <person name="Holland S.I."/>
            <person name="Deshpande N.P."/>
            <person name="Wong Y.K."/>
            <person name="Ertan H."/>
            <person name="Manefield M."/>
            <person name="Russell T.L."/>
            <person name="Lee M.J."/>
        </authorList>
    </citation>
    <scope>NUCLEOTIDE SEQUENCE [LARGE SCALE GENOMIC DNA]</scope>
    <source>
        <strain evidence="7 8">DCMF</strain>
    </source>
</reference>
<keyword evidence="3 6" id="KW-0812">Transmembrane</keyword>
<evidence type="ECO:0000313" key="7">
    <source>
        <dbReference type="EMBL" id="ATW24071.1"/>
    </source>
</evidence>
<dbReference type="KEGG" id="fwa:DCMF_04065"/>
<keyword evidence="2" id="KW-0808">Transferase</keyword>
<comment type="subcellular location">
    <subcellularLocation>
        <location evidence="1">Membrane</location>
        <topology evidence="1">Multi-pass membrane protein</topology>
    </subcellularLocation>
</comment>
<feature type="transmembrane region" description="Helical" evidence="6">
    <location>
        <begin position="67"/>
        <end position="89"/>
    </location>
</feature>
<keyword evidence="8" id="KW-1185">Reference proteome</keyword>
<dbReference type="AlphaFoldDB" id="A0A3G1KNK7"/>
<evidence type="ECO:0000256" key="3">
    <source>
        <dbReference type="ARBA" id="ARBA00022692"/>
    </source>
</evidence>
<feature type="transmembrane region" description="Helical" evidence="6">
    <location>
        <begin position="37"/>
        <end position="61"/>
    </location>
</feature>